<dbReference type="Proteomes" id="UP000003781">
    <property type="component" value="Unassembled WGS sequence"/>
</dbReference>
<gene>
    <name evidence="1" type="ORF">CY0110_31455</name>
</gene>
<dbReference type="EMBL" id="AAXW01000074">
    <property type="protein sequence ID" value="EAZ88614.1"/>
    <property type="molecule type" value="Genomic_DNA"/>
</dbReference>
<dbReference type="AlphaFoldDB" id="A3IY38"/>
<proteinExistence type="predicted"/>
<name>A3IY38_9CHRO</name>
<accession>A3IY38</accession>
<evidence type="ECO:0000313" key="1">
    <source>
        <dbReference type="EMBL" id="EAZ88614.1"/>
    </source>
</evidence>
<keyword evidence="2" id="KW-1185">Reference proteome</keyword>
<protein>
    <submittedName>
        <fullName evidence="1">Uncharacterized protein</fullName>
    </submittedName>
</protein>
<evidence type="ECO:0000313" key="2">
    <source>
        <dbReference type="Proteomes" id="UP000003781"/>
    </source>
</evidence>
<comment type="caution">
    <text evidence="1">The sequence shown here is derived from an EMBL/GenBank/DDBJ whole genome shotgun (WGS) entry which is preliminary data.</text>
</comment>
<reference evidence="1 2" key="1">
    <citation type="submission" date="2007-03" db="EMBL/GenBank/DDBJ databases">
        <authorList>
            <person name="Stal L."/>
            <person name="Ferriera S."/>
            <person name="Johnson J."/>
            <person name="Kravitz S."/>
            <person name="Beeson K."/>
            <person name="Sutton G."/>
            <person name="Rogers Y.-H."/>
            <person name="Friedman R."/>
            <person name="Frazier M."/>
            <person name="Venter J.C."/>
        </authorList>
    </citation>
    <scope>NUCLEOTIDE SEQUENCE [LARGE SCALE GENOMIC DNA]</scope>
    <source>
        <strain evidence="1 2">CCY0110</strain>
    </source>
</reference>
<organism evidence="1 2">
    <name type="scientific">Crocosphaera chwakensis CCY0110</name>
    <dbReference type="NCBI Taxonomy" id="391612"/>
    <lineage>
        <taxon>Bacteria</taxon>
        <taxon>Bacillati</taxon>
        <taxon>Cyanobacteriota</taxon>
        <taxon>Cyanophyceae</taxon>
        <taxon>Oscillatoriophycideae</taxon>
        <taxon>Chroococcales</taxon>
        <taxon>Aphanothecaceae</taxon>
        <taxon>Crocosphaera</taxon>
        <taxon>Crocosphaera chwakensis</taxon>
    </lineage>
</organism>
<sequence length="30" mass="3651">MQELEIELELAKLINRYSLLEILIALREFF</sequence>